<comment type="caution">
    <text evidence="1">The sequence shown here is derived from an EMBL/GenBank/DDBJ whole genome shotgun (WGS) entry which is preliminary data.</text>
</comment>
<dbReference type="Proteomes" id="UP000637061">
    <property type="component" value="Unassembled WGS sequence"/>
</dbReference>
<gene>
    <name evidence="1" type="ORF">JEU22_14420</name>
</gene>
<dbReference type="AlphaFoldDB" id="A0A8I1EGA3"/>
<protein>
    <submittedName>
        <fullName evidence="1">Uncharacterized protein</fullName>
    </submittedName>
</protein>
<evidence type="ECO:0000313" key="2">
    <source>
        <dbReference type="Proteomes" id="UP000637061"/>
    </source>
</evidence>
<dbReference type="EMBL" id="JAEHTE010000015">
    <property type="protein sequence ID" value="MBI6885106.1"/>
    <property type="molecule type" value="Genomic_DNA"/>
</dbReference>
<name>A0A8I1EGA3_PSEPU</name>
<proteinExistence type="predicted"/>
<accession>A0A8I1EGA3</accession>
<reference evidence="1" key="1">
    <citation type="submission" date="2020-12" db="EMBL/GenBank/DDBJ databases">
        <title>Enhanced detection system for hospital associated transmission using whole genome sequencing surveillance.</title>
        <authorList>
            <person name="Harrison L.H."/>
            <person name="Van Tyne D."/>
            <person name="Marsh J.W."/>
            <person name="Griffith M.P."/>
            <person name="Snyder D.J."/>
            <person name="Cooper V.S."/>
            <person name="Mustapha M."/>
        </authorList>
    </citation>
    <scope>NUCLEOTIDE SEQUENCE</scope>
    <source>
        <strain evidence="1">PSB00042</strain>
    </source>
</reference>
<sequence>MPQIIENKDLYKEFVKLSDPDKNRQLYLDIVESELSDISNQLGRNLPPGYRCLRQETPPRVGPDLPGFNIALVNDVSKTVIYYNSVVVMNISDLNVKPACQSLIWRSRSERHRPVLHDFARDVFFNYILPRYVAIVSDSNQSLGGRFFWEGQVQAAMAKDKHVYYYKMNQAQIEPIVDESDFEALSKHIWGNDRDYANNLVIISEAELPLTKDYNIPAVVIEKTDKIDATKLVDKTVDDRSLDI</sequence>
<organism evidence="1 2">
    <name type="scientific">Pseudomonas putida</name>
    <name type="common">Arthrobacter siderocapsulatus</name>
    <dbReference type="NCBI Taxonomy" id="303"/>
    <lineage>
        <taxon>Bacteria</taxon>
        <taxon>Pseudomonadati</taxon>
        <taxon>Pseudomonadota</taxon>
        <taxon>Gammaproteobacteria</taxon>
        <taxon>Pseudomonadales</taxon>
        <taxon>Pseudomonadaceae</taxon>
        <taxon>Pseudomonas</taxon>
    </lineage>
</organism>
<dbReference type="RefSeq" id="WP_198747509.1">
    <property type="nucleotide sequence ID" value="NZ_JAEHTE010000015.1"/>
</dbReference>
<evidence type="ECO:0000313" key="1">
    <source>
        <dbReference type="EMBL" id="MBI6885106.1"/>
    </source>
</evidence>